<reference evidence="10" key="1">
    <citation type="submission" date="2023-08" db="EMBL/GenBank/DDBJ databases">
        <authorList>
            <person name="Messyasz A."/>
            <person name="Mannisto M.K."/>
            <person name="Kerkhof L.J."/>
            <person name="Haggblom M."/>
        </authorList>
    </citation>
    <scope>NUCLEOTIDE SEQUENCE</scope>
    <source>
        <strain evidence="10">M8UP39</strain>
    </source>
</reference>
<keyword evidence="5 7" id="KW-0472">Membrane</keyword>
<dbReference type="InterPro" id="IPR003838">
    <property type="entry name" value="ABC3_permease_C"/>
</dbReference>
<keyword evidence="2" id="KW-1003">Cell membrane</keyword>
<dbReference type="PANTHER" id="PTHR30572">
    <property type="entry name" value="MEMBRANE COMPONENT OF TRANSPORTER-RELATED"/>
    <property type="match status" value="1"/>
</dbReference>
<dbReference type="GO" id="GO:0005886">
    <property type="term" value="C:plasma membrane"/>
    <property type="evidence" value="ECO:0007669"/>
    <property type="project" value="UniProtKB-SubCell"/>
</dbReference>
<feature type="transmembrane region" description="Helical" evidence="7">
    <location>
        <begin position="439"/>
        <end position="459"/>
    </location>
</feature>
<dbReference type="InterPro" id="IPR017800">
    <property type="entry name" value="ADOP"/>
</dbReference>
<evidence type="ECO:0000256" key="2">
    <source>
        <dbReference type="ARBA" id="ARBA00022475"/>
    </source>
</evidence>
<dbReference type="EMBL" id="CP132938">
    <property type="protein sequence ID" value="XCB22539.1"/>
    <property type="molecule type" value="Genomic_DNA"/>
</dbReference>
<dbReference type="InterPro" id="IPR025857">
    <property type="entry name" value="MacB_PCD"/>
</dbReference>
<feature type="transmembrane region" description="Helical" evidence="7">
    <location>
        <begin position="746"/>
        <end position="771"/>
    </location>
</feature>
<name>A0AAU7Z184_9BACT</name>
<evidence type="ECO:0000256" key="5">
    <source>
        <dbReference type="ARBA" id="ARBA00023136"/>
    </source>
</evidence>
<dbReference type="NCBIfam" id="TIGR03434">
    <property type="entry name" value="ADOP"/>
    <property type="match status" value="1"/>
</dbReference>
<comment type="subcellular location">
    <subcellularLocation>
        <location evidence="1">Cell membrane</location>
        <topology evidence="1">Multi-pass membrane protein</topology>
    </subcellularLocation>
</comment>
<comment type="similarity">
    <text evidence="6">Belongs to the ABC-4 integral membrane protein family.</text>
</comment>
<evidence type="ECO:0000256" key="3">
    <source>
        <dbReference type="ARBA" id="ARBA00022692"/>
    </source>
</evidence>
<dbReference type="GO" id="GO:0022857">
    <property type="term" value="F:transmembrane transporter activity"/>
    <property type="evidence" value="ECO:0007669"/>
    <property type="project" value="TreeGrafter"/>
</dbReference>
<dbReference type="Pfam" id="PF12704">
    <property type="entry name" value="MacB_PCD"/>
    <property type="match status" value="2"/>
</dbReference>
<dbReference type="NCBIfam" id="NF038403">
    <property type="entry name" value="perm_prefix_1"/>
    <property type="match status" value="1"/>
</dbReference>
<feature type="transmembrane region" description="Helical" evidence="7">
    <location>
        <begin position="832"/>
        <end position="855"/>
    </location>
</feature>
<feature type="domain" description="MacB-like periplasmic core" evidence="9">
    <location>
        <begin position="497"/>
        <end position="670"/>
    </location>
</feature>
<dbReference type="PANTHER" id="PTHR30572:SF4">
    <property type="entry name" value="ABC TRANSPORTER PERMEASE YTRF"/>
    <property type="match status" value="1"/>
</dbReference>
<sequence>MRWWQIKKRDADLERELRSDLELEEEEQREGGVSGEEARYAALRAFGNPTLIRDQTHAVWSWSWIESLARDLRFSLRTLRRTPGFTIIAILVMALGIGANVALFTVVRGVLLKPLPFHDPDRLVMLYEAGALGDDTTDTNVVSGGMYAEWKKENRSYSSLALAQDIRVGLSGSNGQLPEKLKSALFSWDMLRTLGVQPALGRDFTQADDSPTANGTVLLSWGLWKRRFGGDPAILNQTIELDAAPYTVIGVMPAWFDFPDPSTQLWTPVYHDKPEATMTSLNNHMFRVVGRLKPGVSAAQGVADLSLISQRTHNAHLDDPFVFRGASSRPLLEHLVGEIKKPLYVLLEATCCLLLIACLNVANLLVARAAARRKELAIRTALGGGWLRLMSERMMECLMLSAAGGVLGLLLAFATLHWLSQARHDMSRVDSIHIDGVVAAFTVGVIMLCALFSGLIAAFSNSDRHILGALHEASRSVGGGNARATLRKVLLMLEVGLTVILLVGAGLLLKSYERLRSADMGCITQGVITMHLGLPDARYATPAQRANFYDTLLERVRALPGVDAAGFATLVPGQGYEVDSTFNIVEHPPLPQGRGLYALSRSADPKYFGAMGIPILRGRTFDGKRLATANEVIISQSFASQYFPGEDSLGKHLHVHGQNAVIVGIVGDTRYAIGETPRPVQYFSLDAGVENVGTLVIRSSHDPEQFALPVQRIVSEMDRDLPVSDVLTMNQLLGKSTQDQSFNTTLLVAFGSLSLVLAAVGLFGVMSYIGAQRTTEIGIRIALGAQREQVMRKMLLDGMRPAVFGLVVGLTASLAAGRLMRDLLYQIKPLDPAVFAAVAATLLAVAVFACIVPAWRASRLDPMKALRAE</sequence>
<feature type="transmembrane region" description="Helical" evidence="7">
    <location>
        <begin position="397"/>
        <end position="419"/>
    </location>
</feature>
<feature type="transmembrane region" description="Helical" evidence="7">
    <location>
        <begin position="489"/>
        <end position="509"/>
    </location>
</feature>
<evidence type="ECO:0000259" key="8">
    <source>
        <dbReference type="Pfam" id="PF02687"/>
    </source>
</evidence>
<feature type="transmembrane region" description="Helical" evidence="7">
    <location>
        <begin position="801"/>
        <end position="820"/>
    </location>
</feature>
<dbReference type="Pfam" id="PF02687">
    <property type="entry name" value="FtsX"/>
    <property type="match status" value="2"/>
</dbReference>
<feature type="domain" description="ABC3 transporter permease C-terminal" evidence="8">
    <location>
        <begin position="351"/>
        <end position="458"/>
    </location>
</feature>
<evidence type="ECO:0000256" key="7">
    <source>
        <dbReference type="SAM" id="Phobius"/>
    </source>
</evidence>
<evidence type="ECO:0000256" key="1">
    <source>
        <dbReference type="ARBA" id="ARBA00004651"/>
    </source>
</evidence>
<accession>A0AAU7Z184</accession>
<evidence type="ECO:0000259" key="9">
    <source>
        <dbReference type="Pfam" id="PF12704"/>
    </source>
</evidence>
<dbReference type="InterPro" id="IPR047928">
    <property type="entry name" value="Perm_prefix_1"/>
</dbReference>
<keyword evidence="3 7" id="KW-0812">Transmembrane</keyword>
<feature type="transmembrane region" description="Helical" evidence="7">
    <location>
        <begin position="343"/>
        <end position="366"/>
    </location>
</feature>
<evidence type="ECO:0000256" key="6">
    <source>
        <dbReference type="ARBA" id="ARBA00038076"/>
    </source>
</evidence>
<organism evidence="10">
    <name type="scientific">Tunturiibacter gelidiferens</name>
    <dbReference type="NCBI Taxonomy" id="3069689"/>
    <lineage>
        <taxon>Bacteria</taxon>
        <taxon>Pseudomonadati</taxon>
        <taxon>Acidobacteriota</taxon>
        <taxon>Terriglobia</taxon>
        <taxon>Terriglobales</taxon>
        <taxon>Acidobacteriaceae</taxon>
        <taxon>Tunturiibacter</taxon>
    </lineage>
</organism>
<feature type="domain" description="ABC3 transporter permease C-terminal" evidence="8">
    <location>
        <begin position="749"/>
        <end position="862"/>
    </location>
</feature>
<feature type="transmembrane region" description="Helical" evidence="7">
    <location>
        <begin position="85"/>
        <end position="107"/>
    </location>
</feature>
<proteinExistence type="inferred from homology"/>
<reference evidence="10" key="2">
    <citation type="journal article" date="2024" name="Environ. Microbiol.">
        <title>Genome analysis and description of Tunturibacter gen. nov. expands the diversity of Terriglobia in tundra soils.</title>
        <authorList>
            <person name="Messyasz A."/>
            <person name="Mannisto M.K."/>
            <person name="Kerkhof L.J."/>
            <person name="Haggblom M.M."/>
        </authorList>
    </citation>
    <scope>NUCLEOTIDE SEQUENCE</scope>
    <source>
        <strain evidence="10">M8UP39</strain>
    </source>
</reference>
<dbReference type="KEGG" id="tgi:RBB81_01065"/>
<protein>
    <submittedName>
        <fullName evidence="10">ABC transporter permease</fullName>
    </submittedName>
</protein>
<dbReference type="AlphaFoldDB" id="A0AAU7Z184"/>
<gene>
    <name evidence="10" type="ORF">RBB81_01065</name>
</gene>
<keyword evidence="4 7" id="KW-1133">Transmembrane helix</keyword>
<dbReference type="InterPro" id="IPR050250">
    <property type="entry name" value="Macrolide_Exporter_MacB"/>
</dbReference>
<feature type="domain" description="MacB-like periplasmic core" evidence="9">
    <location>
        <begin position="86"/>
        <end position="305"/>
    </location>
</feature>
<evidence type="ECO:0000313" key="10">
    <source>
        <dbReference type="EMBL" id="XCB22539.1"/>
    </source>
</evidence>
<evidence type="ECO:0000256" key="4">
    <source>
        <dbReference type="ARBA" id="ARBA00022989"/>
    </source>
</evidence>
<dbReference type="RefSeq" id="WP_353072399.1">
    <property type="nucleotide sequence ID" value="NZ_CP132938.1"/>
</dbReference>